<dbReference type="AlphaFoldDB" id="A0A2I2KNJ7"/>
<dbReference type="SUPFAM" id="SSF56349">
    <property type="entry name" value="DNA breaking-rejoining enzymes"/>
    <property type="match status" value="1"/>
</dbReference>
<evidence type="ECO:0000313" key="3">
    <source>
        <dbReference type="Proteomes" id="UP000234331"/>
    </source>
</evidence>
<sequence length="55" mass="5755">MVSASLTSTPAPHIVRDIAGHSAIEVTMMIYAHASMGEKSRALGKLDGHLSGPRP</sequence>
<reference evidence="2 3" key="1">
    <citation type="submission" date="2017-06" db="EMBL/GenBank/DDBJ databases">
        <authorList>
            <person name="Kim H.J."/>
            <person name="Triplett B.A."/>
        </authorList>
    </citation>
    <scope>NUCLEOTIDE SEQUENCE [LARGE SCALE GENOMIC DNA]</scope>
    <source>
        <strain evidence="2">FRACA_ARgP5</strain>
    </source>
</reference>
<evidence type="ECO:0000313" key="2">
    <source>
        <dbReference type="EMBL" id="SNQ47247.1"/>
    </source>
</evidence>
<organism evidence="2 3">
    <name type="scientific">Frankia canadensis</name>
    <dbReference type="NCBI Taxonomy" id="1836972"/>
    <lineage>
        <taxon>Bacteria</taxon>
        <taxon>Bacillati</taxon>
        <taxon>Actinomycetota</taxon>
        <taxon>Actinomycetes</taxon>
        <taxon>Frankiales</taxon>
        <taxon>Frankiaceae</taxon>
        <taxon>Frankia</taxon>
    </lineage>
</organism>
<keyword evidence="1" id="KW-0233">DNA recombination</keyword>
<dbReference type="InterPro" id="IPR013762">
    <property type="entry name" value="Integrase-like_cat_sf"/>
</dbReference>
<dbReference type="GO" id="GO:0006310">
    <property type="term" value="P:DNA recombination"/>
    <property type="evidence" value="ECO:0007669"/>
    <property type="project" value="UniProtKB-KW"/>
</dbReference>
<dbReference type="Proteomes" id="UP000234331">
    <property type="component" value="Unassembled WGS sequence"/>
</dbReference>
<dbReference type="Gene3D" id="1.10.443.10">
    <property type="entry name" value="Intergrase catalytic core"/>
    <property type="match status" value="1"/>
</dbReference>
<dbReference type="GO" id="GO:0015074">
    <property type="term" value="P:DNA integration"/>
    <property type="evidence" value="ECO:0007669"/>
    <property type="project" value="InterPro"/>
</dbReference>
<protein>
    <submittedName>
        <fullName evidence="2">Uncharacterized protein</fullName>
    </submittedName>
</protein>
<evidence type="ECO:0000256" key="1">
    <source>
        <dbReference type="ARBA" id="ARBA00023172"/>
    </source>
</evidence>
<dbReference type="InterPro" id="IPR011010">
    <property type="entry name" value="DNA_brk_join_enz"/>
</dbReference>
<keyword evidence="3" id="KW-1185">Reference proteome</keyword>
<accession>A0A2I2KNJ7</accession>
<proteinExistence type="predicted"/>
<name>A0A2I2KNJ7_9ACTN</name>
<dbReference type="EMBL" id="FZMO01000090">
    <property type="protein sequence ID" value="SNQ47247.1"/>
    <property type="molecule type" value="Genomic_DNA"/>
</dbReference>
<gene>
    <name evidence="2" type="ORF">FRACA_180011</name>
</gene>
<dbReference type="GO" id="GO:0003677">
    <property type="term" value="F:DNA binding"/>
    <property type="evidence" value="ECO:0007669"/>
    <property type="project" value="InterPro"/>
</dbReference>